<accession>A0A852THC1</accession>
<feature type="region of interest" description="Disordered" evidence="1">
    <location>
        <begin position="1"/>
        <end position="28"/>
    </location>
</feature>
<reference evidence="3" key="1">
    <citation type="submission" date="2020-07" db="EMBL/GenBank/DDBJ databases">
        <authorList>
            <person name="Partida-Martinez L."/>
            <person name="Huntemann M."/>
            <person name="Clum A."/>
            <person name="Wang J."/>
            <person name="Palaniappan K."/>
            <person name="Ritter S."/>
            <person name="Chen I.-M."/>
            <person name="Stamatis D."/>
            <person name="Reddy T."/>
            <person name="O'Malley R."/>
            <person name="Daum C."/>
            <person name="Shapiro N."/>
            <person name="Ivanova N."/>
            <person name="Kyrpides N."/>
            <person name="Woyke T."/>
        </authorList>
    </citation>
    <scope>NUCLEOTIDE SEQUENCE [LARGE SCALE GENOMIC DNA]</scope>
    <source>
        <strain evidence="3">AT2.8</strain>
    </source>
</reference>
<evidence type="ECO:0000256" key="1">
    <source>
        <dbReference type="SAM" id="MobiDB-lite"/>
    </source>
</evidence>
<evidence type="ECO:0000313" key="3">
    <source>
        <dbReference type="Proteomes" id="UP000548423"/>
    </source>
</evidence>
<protein>
    <submittedName>
        <fullName evidence="2">Uncharacterized protein</fullName>
    </submittedName>
</protein>
<feature type="compositionally biased region" description="Low complexity" evidence="1">
    <location>
        <begin position="14"/>
        <end position="26"/>
    </location>
</feature>
<evidence type="ECO:0000313" key="2">
    <source>
        <dbReference type="EMBL" id="NYE08142.1"/>
    </source>
</evidence>
<gene>
    <name evidence="2" type="ORF">F4694_004985</name>
</gene>
<organism evidence="2 3">
    <name type="scientific">Neobacillus niacini</name>
    <dbReference type="NCBI Taxonomy" id="86668"/>
    <lineage>
        <taxon>Bacteria</taxon>
        <taxon>Bacillati</taxon>
        <taxon>Bacillota</taxon>
        <taxon>Bacilli</taxon>
        <taxon>Bacillales</taxon>
        <taxon>Bacillaceae</taxon>
        <taxon>Neobacillus</taxon>
    </lineage>
</organism>
<proteinExistence type="predicted"/>
<dbReference type="AlphaFoldDB" id="A0A852THC1"/>
<reference evidence="3" key="2">
    <citation type="submission" date="2020-08" db="EMBL/GenBank/DDBJ databases">
        <title>The Agave Microbiome: Exploring the role of microbial communities in plant adaptations to desert environments.</title>
        <authorList>
            <person name="Partida-Martinez L.P."/>
        </authorList>
    </citation>
    <scope>NUCLEOTIDE SEQUENCE [LARGE SCALE GENOMIC DNA]</scope>
    <source>
        <strain evidence="3">AT2.8</strain>
    </source>
</reference>
<name>A0A852THC1_9BACI</name>
<dbReference type="EMBL" id="JACCBX010000012">
    <property type="protein sequence ID" value="NYE08142.1"/>
    <property type="molecule type" value="Genomic_DNA"/>
</dbReference>
<sequence length="49" mass="5408">MTNNPIHYDGSIQNNESSASNSAVNEPFTLTDEMRANISGNPYFSENNN</sequence>
<dbReference type="Proteomes" id="UP000548423">
    <property type="component" value="Unassembled WGS sequence"/>
</dbReference>
<comment type="caution">
    <text evidence="2">The sequence shown here is derived from an EMBL/GenBank/DDBJ whole genome shotgun (WGS) entry which is preliminary data.</text>
</comment>